<name>A0A540L7J8_MALBA</name>
<dbReference type="AlphaFoldDB" id="A0A540L7J8"/>
<gene>
    <name evidence="1" type="ORF">C1H46_032008</name>
</gene>
<organism evidence="1 2">
    <name type="scientific">Malus baccata</name>
    <name type="common">Siberian crab apple</name>
    <name type="synonym">Pyrus baccata</name>
    <dbReference type="NCBI Taxonomy" id="106549"/>
    <lineage>
        <taxon>Eukaryota</taxon>
        <taxon>Viridiplantae</taxon>
        <taxon>Streptophyta</taxon>
        <taxon>Embryophyta</taxon>
        <taxon>Tracheophyta</taxon>
        <taxon>Spermatophyta</taxon>
        <taxon>Magnoliopsida</taxon>
        <taxon>eudicotyledons</taxon>
        <taxon>Gunneridae</taxon>
        <taxon>Pentapetalae</taxon>
        <taxon>rosids</taxon>
        <taxon>fabids</taxon>
        <taxon>Rosales</taxon>
        <taxon>Rosaceae</taxon>
        <taxon>Amygdaloideae</taxon>
        <taxon>Maleae</taxon>
        <taxon>Malus</taxon>
    </lineage>
</organism>
<dbReference type="EMBL" id="VIEB01000721">
    <property type="protein sequence ID" value="TQD82447.1"/>
    <property type="molecule type" value="Genomic_DNA"/>
</dbReference>
<evidence type="ECO:0000313" key="1">
    <source>
        <dbReference type="EMBL" id="TQD82447.1"/>
    </source>
</evidence>
<keyword evidence="2" id="KW-1185">Reference proteome</keyword>
<protein>
    <submittedName>
        <fullName evidence="1">Uncharacterized protein</fullName>
    </submittedName>
</protein>
<sequence length="107" mass="11886">MEEGIISRRCHVVDTFDFSTILHQDPSTSSDIGKEKHYRHCVFAVINILQPVMPNGDSFQDMAMSLALPYRCTNSSKPLQYVRAAQMRQKSAVATTCGVEMVAAASF</sequence>
<evidence type="ECO:0000313" key="2">
    <source>
        <dbReference type="Proteomes" id="UP000315295"/>
    </source>
</evidence>
<comment type="caution">
    <text evidence="1">The sequence shown here is derived from an EMBL/GenBank/DDBJ whole genome shotgun (WGS) entry which is preliminary data.</text>
</comment>
<proteinExistence type="predicted"/>
<accession>A0A540L7J8</accession>
<dbReference type="Proteomes" id="UP000315295">
    <property type="component" value="Unassembled WGS sequence"/>
</dbReference>
<reference evidence="1 2" key="1">
    <citation type="journal article" date="2019" name="G3 (Bethesda)">
        <title>Sequencing of a Wild Apple (Malus baccata) Genome Unravels the Differences Between Cultivated and Wild Apple Species Regarding Disease Resistance and Cold Tolerance.</title>
        <authorList>
            <person name="Chen X."/>
        </authorList>
    </citation>
    <scope>NUCLEOTIDE SEQUENCE [LARGE SCALE GENOMIC DNA]</scope>
    <source>
        <strain evidence="2">cv. Shandingzi</strain>
        <tissue evidence="1">Leaves</tissue>
    </source>
</reference>